<gene>
    <name evidence="1" type="ORF">V6W80_10075</name>
</gene>
<proteinExistence type="predicted"/>
<dbReference type="Gene3D" id="3.30.2000.20">
    <property type="match status" value="1"/>
</dbReference>
<keyword evidence="2" id="KW-1185">Reference proteome</keyword>
<dbReference type="RefSeq" id="WP_338546875.1">
    <property type="nucleotide sequence ID" value="NZ_CP145723.1"/>
</dbReference>
<name>A0ABZ2FVA0_9PSED</name>
<sequence>MSHALARQAIETKLAAWATAKGIGVAYGVEPFKPQADQLYLRAFLLPSSTTCRYLHADALEYRGIYQISVVTPKGQPQSVPEGLIAELNTLLPLDSFLDQGAFEGQVVEPLAQGPVIPEDAVYTIPATLTYQGSAPT</sequence>
<evidence type="ECO:0000313" key="1">
    <source>
        <dbReference type="EMBL" id="WWM68590.1"/>
    </source>
</evidence>
<accession>A0ABZ2FVA0</accession>
<dbReference type="Pfam" id="PF13554">
    <property type="entry name" value="Phage_tail_terminator_5"/>
    <property type="match status" value="1"/>
</dbReference>
<dbReference type="EMBL" id="CP145723">
    <property type="protein sequence ID" value="WWM68590.1"/>
    <property type="molecule type" value="Genomic_DNA"/>
</dbReference>
<dbReference type="Proteomes" id="UP001372714">
    <property type="component" value="Chromosome"/>
</dbReference>
<organism evidence="1 2">
    <name type="scientific">Pseudomonas benzopyrenica</name>
    <dbReference type="NCBI Taxonomy" id="2993566"/>
    <lineage>
        <taxon>Bacteria</taxon>
        <taxon>Pseudomonadati</taxon>
        <taxon>Pseudomonadota</taxon>
        <taxon>Gammaproteobacteria</taxon>
        <taxon>Pseudomonadales</taxon>
        <taxon>Pseudomonadaceae</taxon>
        <taxon>Pseudomonas</taxon>
    </lineage>
</organism>
<dbReference type="InterPro" id="IPR025395">
    <property type="entry name" value="Phage_tail_terminator-like"/>
</dbReference>
<reference evidence="1 2" key="1">
    <citation type="submission" date="2024-02" db="EMBL/GenBank/DDBJ databases">
        <title>The whole genome sequence of Pseudomonas benzopyrenica MLY92.</title>
        <authorList>
            <person name="Liu Y."/>
        </authorList>
    </citation>
    <scope>NUCLEOTIDE SEQUENCE [LARGE SCALE GENOMIC DNA]</scope>
    <source>
        <strain evidence="1 2">MLY92</strain>
    </source>
</reference>
<evidence type="ECO:0000313" key="2">
    <source>
        <dbReference type="Proteomes" id="UP001372714"/>
    </source>
</evidence>
<protein>
    <submittedName>
        <fullName evidence="1">Phage tail terminator-like protein</fullName>
    </submittedName>
</protein>